<protein>
    <submittedName>
        <fullName evidence="7">Acyl-CoA:lysophosphatidylglycerol acyltransferase 1-like</fullName>
    </submittedName>
</protein>
<accession>A0A6P8YB56</accession>
<gene>
    <name evidence="7" type="primary">LOC117641005</name>
</gene>
<evidence type="ECO:0000256" key="4">
    <source>
        <dbReference type="SAM" id="Phobius"/>
    </source>
</evidence>
<dbReference type="OrthoDB" id="5920068at2759"/>
<evidence type="ECO:0000256" key="1">
    <source>
        <dbReference type="ARBA" id="ARBA00008655"/>
    </source>
</evidence>
<sequence length="367" mass="43345">MDHLKIWLKGFIRLCFVLVNNAYTIPTYTVWILLLTPLRFLHPDLFWRIEGFFFHWLLAMVSMWSWSAGYDIVELGDDYRPCLHMPALLIANHQSTADVPMLMAAYNAKPNILPNIMWIMDRAFKFTNFGVVSTLHQDFFLRIQRGKRDECLKELREHLHSSFSALGRHWMVLFPEGGFLRKRRETSQRYALKNNLPVLEHVSLPRTGAMEAIVEELAVPYQHNKQQVSKGNNVSQPSLHSDPKLINWVLDVTIAYPEGKPLDLPTIITGWREPCKTYLFYRLYNMADVPREQEGLTKWLFDRWVEKEEMLKQFYETGSFPSEKFSTQPMPTQIVSQDTLRFVILHIFFLVSSYVHYCMFSYVFQFW</sequence>
<dbReference type="GO" id="GO:0005783">
    <property type="term" value="C:endoplasmic reticulum"/>
    <property type="evidence" value="ECO:0007669"/>
    <property type="project" value="TreeGrafter"/>
</dbReference>
<feature type="transmembrane region" description="Helical" evidence="4">
    <location>
        <begin position="12"/>
        <end position="33"/>
    </location>
</feature>
<evidence type="ECO:0000313" key="7">
    <source>
        <dbReference type="RefSeq" id="XP_034233985.1"/>
    </source>
</evidence>
<dbReference type="SMART" id="SM00563">
    <property type="entry name" value="PlsC"/>
    <property type="match status" value="1"/>
</dbReference>
<keyword evidence="4" id="KW-0812">Transmembrane</keyword>
<dbReference type="GO" id="GO:0016746">
    <property type="term" value="F:acyltransferase activity"/>
    <property type="evidence" value="ECO:0007669"/>
    <property type="project" value="UniProtKB-KW"/>
</dbReference>
<feature type="transmembrane region" description="Helical" evidence="4">
    <location>
        <begin position="342"/>
        <end position="364"/>
    </location>
</feature>
<reference evidence="7" key="1">
    <citation type="submission" date="2025-08" db="UniProtKB">
        <authorList>
            <consortium name="RefSeq"/>
        </authorList>
    </citation>
    <scope>IDENTIFICATION</scope>
    <source>
        <tissue evidence="7">Total insect</tissue>
    </source>
</reference>
<keyword evidence="4" id="KW-0472">Membrane</keyword>
<organism evidence="7">
    <name type="scientific">Thrips palmi</name>
    <name type="common">Melon thrips</name>
    <dbReference type="NCBI Taxonomy" id="161013"/>
    <lineage>
        <taxon>Eukaryota</taxon>
        <taxon>Metazoa</taxon>
        <taxon>Ecdysozoa</taxon>
        <taxon>Arthropoda</taxon>
        <taxon>Hexapoda</taxon>
        <taxon>Insecta</taxon>
        <taxon>Pterygota</taxon>
        <taxon>Neoptera</taxon>
        <taxon>Paraneoptera</taxon>
        <taxon>Thysanoptera</taxon>
        <taxon>Terebrantia</taxon>
        <taxon>Thripoidea</taxon>
        <taxon>Thripidae</taxon>
        <taxon>Thrips</taxon>
    </lineage>
</organism>
<dbReference type="CDD" id="cd07990">
    <property type="entry name" value="LPLAT_LCLAT1-like"/>
    <property type="match status" value="1"/>
</dbReference>
<evidence type="ECO:0000259" key="5">
    <source>
        <dbReference type="SMART" id="SM00563"/>
    </source>
</evidence>
<dbReference type="InterPro" id="IPR002123">
    <property type="entry name" value="Plipid/glycerol_acylTrfase"/>
</dbReference>
<dbReference type="InParanoid" id="A0A6P8YB56"/>
<keyword evidence="2" id="KW-0808">Transferase</keyword>
<dbReference type="KEGG" id="tpal:117641005"/>
<comment type="similarity">
    <text evidence="1">Belongs to the 1-acyl-sn-glycerol-3-phosphate acyltransferase family.</text>
</comment>
<keyword evidence="6" id="KW-1185">Reference proteome</keyword>
<keyword evidence="3" id="KW-0012">Acyltransferase</keyword>
<dbReference type="GeneID" id="117641005"/>
<proteinExistence type="inferred from homology"/>
<dbReference type="Proteomes" id="UP000515158">
    <property type="component" value="Unplaced"/>
</dbReference>
<dbReference type="Pfam" id="PF16076">
    <property type="entry name" value="Acyltransf_C"/>
    <property type="match status" value="1"/>
</dbReference>
<evidence type="ECO:0000256" key="3">
    <source>
        <dbReference type="ARBA" id="ARBA00023315"/>
    </source>
</evidence>
<feature type="domain" description="Phospholipid/glycerol acyltransferase" evidence="5">
    <location>
        <begin position="87"/>
        <end position="203"/>
    </location>
</feature>
<dbReference type="PANTHER" id="PTHR10983:SF2">
    <property type="entry name" value="ACYL-COA:LYSOPHOSPHATIDYLGLYCEROL ACYLTRANSFERASE 1"/>
    <property type="match status" value="1"/>
</dbReference>
<name>A0A6P8YB56_THRPL</name>
<dbReference type="GO" id="GO:0036149">
    <property type="term" value="P:phosphatidylinositol acyl-chain remodeling"/>
    <property type="evidence" value="ECO:0007669"/>
    <property type="project" value="TreeGrafter"/>
</dbReference>
<feature type="transmembrane region" description="Helical" evidence="4">
    <location>
        <begin position="53"/>
        <end position="73"/>
    </location>
</feature>
<dbReference type="InterPro" id="IPR032098">
    <property type="entry name" value="Acyltransf_C"/>
</dbReference>
<dbReference type="Pfam" id="PF01553">
    <property type="entry name" value="Acyltransferase"/>
    <property type="match status" value="1"/>
</dbReference>
<dbReference type="AlphaFoldDB" id="A0A6P8YB56"/>
<dbReference type="SUPFAM" id="SSF69593">
    <property type="entry name" value="Glycerol-3-phosphate (1)-acyltransferase"/>
    <property type="match status" value="1"/>
</dbReference>
<keyword evidence="4" id="KW-1133">Transmembrane helix</keyword>
<dbReference type="RefSeq" id="XP_034233985.1">
    <property type="nucleotide sequence ID" value="XM_034378094.1"/>
</dbReference>
<evidence type="ECO:0000256" key="2">
    <source>
        <dbReference type="ARBA" id="ARBA00022679"/>
    </source>
</evidence>
<evidence type="ECO:0000313" key="6">
    <source>
        <dbReference type="Proteomes" id="UP000515158"/>
    </source>
</evidence>
<dbReference type="PANTHER" id="PTHR10983">
    <property type="entry name" value="1-ACYLGLYCEROL-3-PHOSPHATE ACYLTRANSFERASE-RELATED"/>
    <property type="match status" value="1"/>
</dbReference>